<protein>
    <submittedName>
        <fullName evidence="1">Uncharacterized protein</fullName>
    </submittedName>
</protein>
<dbReference type="Proteomes" id="UP001283341">
    <property type="component" value="Unassembled WGS sequence"/>
</dbReference>
<gene>
    <name evidence="1" type="ORF">B0H66DRAFT_534552</name>
</gene>
<dbReference type="AlphaFoldDB" id="A0AAE0M263"/>
<comment type="caution">
    <text evidence="1">The sequence shown here is derived from an EMBL/GenBank/DDBJ whole genome shotgun (WGS) entry which is preliminary data.</text>
</comment>
<sequence>MTKSHWVDYVASSSWLDAVHQPPTIGVEDPTGGSPGVNWVEAEVSPRAAAQFVRPPLRRLRLTAGPWLSRIIALEKRTVVKAWICTFCNRPCQAMPKGMRANPESKEQPPSNLTLLVWNWRSRQSSASTSHSRRFEGPGRRSFAMATGQKDQSATESPLMLYVVTTASTQLVNPWPGETKHETRLDHTGGPATPQTASYLMTQTVMRFCCNIPPPHLIMIFCACSPLVTAAGRLTAR</sequence>
<name>A0AAE0M263_9PEZI</name>
<dbReference type="EMBL" id="JAUEDM010000005">
    <property type="protein sequence ID" value="KAK3316295.1"/>
    <property type="molecule type" value="Genomic_DNA"/>
</dbReference>
<reference evidence="1" key="1">
    <citation type="journal article" date="2023" name="Mol. Phylogenet. Evol.">
        <title>Genome-scale phylogeny and comparative genomics of the fungal order Sordariales.</title>
        <authorList>
            <person name="Hensen N."/>
            <person name="Bonometti L."/>
            <person name="Westerberg I."/>
            <person name="Brannstrom I.O."/>
            <person name="Guillou S."/>
            <person name="Cros-Aarteil S."/>
            <person name="Calhoun S."/>
            <person name="Haridas S."/>
            <person name="Kuo A."/>
            <person name="Mondo S."/>
            <person name="Pangilinan J."/>
            <person name="Riley R."/>
            <person name="LaButti K."/>
            <person name="Andreopoulos B."/>
            <person name="Lipzen A."/>
            <person name="Chen C."/>
            <person name="Yan M."/>
            <person name="Daum C."/>
            <person name="Ng V."/>
            <person name="Clum A."/>
            <person name="Steindorff A."/>
            <person name="Ohm R.A."/>
            <person name="Martin F."/>
            <person name="Silar P."/>
            <person name="Natvig D.O."/>
            <person name="Lalanne C."/>
            <person name="Gautier V."/>
            <person name="Ament-Velasquez S.L."/>
            <person name="Kruys A."/>
            <person name="Hutchinson M.I."/>
            <person name="Powell A.J."/>
            <person name="Barry K."/>
            <person name="Miller A.N."/>
            <person name="Grigoriev I.V."/>
            <person name="Debuchy R."/>
            <person name="Gladieux P."/>
            <person name="Hiltunen Thoren M."/>
            <person name="Johannesson H."/>
        </authorList>
    </citation>
    <scope>NUCLEOTIDE SEQUENCE</scope>
    <source>
        <strain evidence="1">CBS 118394</strain>
    </source>
</reference>
<reference evidence="1" key="2">
    <citation type="submission" date="2023-06" db="EMBL/GenBank/DDBJ databases">
        <authorList>
            <consortium name="Lawrence Berkeley National Laboratory"/>
            <person name="Haridas S."/>
            <person name="Hensen N."/>
            <person name="Bonometti L."/>
            <person name="Westerberg I."/>
            <person name="Brannstrom I.O."/>
            <person name="Guillou S."/>
            <person name="Cros-Aarteil S."/>
            <person name="Calhoun S."/>
            <person name="Kuo A."/>
            <person name="Mondo S."/>
            <person name="Pangilinan J."/>
            <person name="Riley R."/>
            <person name="Labutti K."/>
            <person name="Andreopoulos B."/>
            <person name="Lipzen A."/>
            <person name="Chen C."/>
            <person name="Yanf M."/>
            <person name="Daum C."/>
            <person name="Ng V."/>
            <person name="Clum A."/>
            <person name="Steindorff A."/>
            <person name="Ohm R."/>
            <person name="Martin F."/>
            <person name="Silar P."/>
            <person name="Natvig D."/>
            <person name="Lalanne C."/>
            <person name="Gautier V."/>
            <person name="Ament-Velasquez S.L."/>
            <person name="Kruys A."/>
            <person name="Hutchinson M.I."/>
            <person name="Powell A.J."/>
            <person name="Barry K."/>
            <person name="Miller A.N."/>
            <person name="Grigoriev I.V."/>
            <person name="Debuchy R."/>
            <person name="Gladieux P."/>
            <person name="Thoren M.H."/>
            <person name="Johannesson H."/>
        </authorList>
    </citation>
    <scope>NUCLEOTIDE SEQUENCE</scope>
    <source>
        <strain evidence="1">CBS 118394</strain>
    </source>
</reference>
<proteinExistence type="predicted"/>
<evidence type="ECO:0000313" key="2">
    <source>
        <dbReference type="Proteomes" id="UP001283341"/>
    </source>
</evidence>
<evidence type="ECO:0000313" key="1">
    <source>
        <dbReference type="EMBL" id="KAK3316295.1"/>
    </source>
</evidence>
<keyword evidence="2" id="KW-1185">Reference proteome</keyword>
<organism evidence="1 2">
    <name type="scientific">Apodospora peruviana</name>
    <dbReference type="NCBI Taxonomy" id="516989"/>
    <lineage>
        <taxon>Eukaryota</taxon>
        <taxon>Fungi</taxon>
        <taxon>Dikarya</taxon>
        <taxon>Ascomycota</taxon>
        <taxon>Pezizomycotina</taxon>
        <taxon>Sordariomycetes</taxon>
        <taxon>Sordariomycetidae</taxon>
        <taxon>Sordariales</taxon>
        <taxon>Lasiosphaeriaceae</taxon>
        <taxon>Apodospora</taxon>
    </lineage>
</organism>
<accession>A0AAE0M263</accession>